<accession>A0A454D470</accession>
<dbReference type="Proteomes" id="UP000008367">
    <property type="component" value="Unassembled WGS sequence"/>
</dbReference>
<comment type="caution">
    <text evidence="1">The sequence shown here is derived from an EMBL/GenBank/DDBJ whole genome shotgun (WGS) entry which is preliminary data.</text>
</comment>
<evidence type="ECO:0000313" key="2">
    <source>
        <dbReference type="Proteomes" id="UP000008367"/>
    </source>
</evidence>
<reference evidence="1 2" key="1">
    <citation type="submission" date="2012-10" db="EMBL/GenBank/DDBJ databases">
        <title>Genome sequence of Vibrio Cholerae HENC-02.</title>
        <authorList>
            <person name="Eppinger M."/>
            <person name="Hasan N.A."/>
            <person name="Sengamalay N."/>
            <person name="Hine E."/>
            <person name="Su Q."/>
            <person name="Daugherty S.C."/>
            <person name="Young S."/>
            <person name="Sadzewicz L."/>
            <person name="Tallon L."/>
            <person name="Cebula T.A."/>
            <person name="Ravel J."/>
            <person name="Colwell R.R."/>
        </authorList>
    </citation>
    <scope>NUCLEOTIDE SEQUENCE [LARGE SCALE GENOMIC DNA]</scope>
    <source>
        <strain evidence="1 2">HENC-02</strain>
    </source>
</reference>
<protein>
    <submittedName>
        <fullName evidence="1">Uncharacterized protein</fullName>
    </submittedName>
</protein>
<evidence type="ECO:0000313" key="1">
    <source>
        <dbReference type="EMBL" id="EKM33473.1"/>
    </source>
</evidence>
<proteinExistence type="predicted"/>
<dbReference type="EMBL" id="AJSR01000260">
    <property type="protein sequence ID" value="EKM33473.1"/>
    <property type="molecule type" value="Genomic_DNA"/>
</dbReference>
<dbReference type="AlphaFoldDB" id="A0A454D470"/>
<name>A0A454D470_VIBHA</name>
<gene>
    <name evidence="1" type="ORF">VCHENC02_1081</name>
</gene>
<sequence>MASFCSINERVSQFTVKHNESYKAGATHEVRTRDLNLGK</sequence>
<organism evidence="1 2">
    <name type="scientific">Vibrio harveyi</name>
    <name type="common">Beneckea harveyi</name>
    <dbReference type="NCBI Taxonomy" id="669"/>
    <lineage>
        <taxon>Bacteria</taxon>
        <taxon>Pseudomonadati</taxon>
        <taxon>Pseudomonadota</taxon>
        <taxon>Gammaproteobacteria</taxon>
        <taxon>Vibrionales</taxon>
        <taxon>Vibrionaceae</taxon>
        <taxon>Vibrio</taxon>
    </lineage>
</organism>
<feature type="non-terminal residue" evidence="1">
    <location>
        <position position="39"/>
    </location>
</feature>